<name>A0ABV2W3U4_9ACTN</name>
<comment type="caution">
    <text evidence="1">The sequence shown here is derived from an EMBL/GenBank/DDBJ whole genome shotgun (WGS) entry which is preliminary data.</text>
</comment>
<proteinExistence type="predicted"/>
<keyword evidence="2" id="KW-1185">Reference proteome</keyword>
<sequence>MAHEPLVVVETPEFSVTYVLALEDDADTVEDVDAIIRSHDGKEWSATLKTPARIAEMLDRYAVTGECAGGLYLQVPDLVIVREGGLDAMTRALVDLFGEYGMDTHVLPRLADDEDEDA</sequence>
<accession>A0ABV2W3U4</accession>
<dbReference type="EMBL" id="JBEXZR010000009">
    <property type="protein sequence ID" value="MEU0708207.1"/>
    <property type="molecule type" value="Genomic_DNA"/>
</dbReference>
<evidence type="ECO:0000313" key="1">
    <source>
        <dbReference type="EMBL" id="MEU0708207.1"/>
    </source>
</evidence>
<evidence type="ECO:0000313" key="2">
    <source>
        <dbReference type="Proteomes" id="UP001550378"/>
    </source>
</evidence>
<protein>
    <submittedName>
        <fullName evidence="1">Uncharacterized protein</fullName>
    </submittedName>
</protein>
<dbReference type="Proteomes" id="UP001550378">
    <property type="component" value="Unassembled WGS sequence"/>
</dbReference>
<dbReference type="RefSeq" id="WP_359653927.1">
    <property type="nucleotide sequence ID" value="NZ_JBEXZP010000031.1"/>
</dbReference>
<reference evidence="1 2" key="1">
    <citation type="submission" date="2024-06" db="EMBL/GenBank/DDBJ databases">
        <title>The Natural Products Discovery Center: Release of the First 8490 Sequenced Strains for Exploring Actinobacteria Biosynthetic Diversity.</title>
        <authorList>
            <person name="Kalkreuter E."/>
            <person name="Kautsar S.A."/>
            <person name="Yang D."/>
            <person name="Bader C.D."/>
            <person name="Teijaro C.N."/>
            <person name="Fluegel L."/>
            <person name="Davis C.M."/>
            <person name="Simpson J.R."/>
            <person name="Lauterbach L."/>
            <person name="Steele A.D."/>
            <person name="Gui C."/>
            <person name="Meng S."/>
            <person name="Li G."/>
            <person name="Viehrig K."/>
            <person name="Ye F."/>
            <person name="Su P."/>
            <person name="Kiefer A.F."/>
            <person name="Nichols A."/>
            <person name="Cepeda A.J."/>
            <person name="Yan W."/>
            <person name="Fan B."/>
            <person name="Jiang Y."/>
            <person name="Adhikari A."/>
            <person name="Zheng C.-J."/>
            <person name="Schuster L."/>
            <person name="Cowan T.M."/>
            <person name="Smanski M.J."/>
            <person name="Chevrette M.G."/>
            <person name="De Carvalho L.P.S."/>
            <person name="Shen B."/>
        </authorList>
    </citation>
    <scope>NUCLEOTIDE SEQUENCE [LARGE SCALE GENOMIC DNA]</scope>
    <source>
        <strain evidence="1 2">NPDC006337</strain>
    </source>
</reference>
<organism evidence="1 2">
    <name type="scientific">Streptomyces lavendulocolor</name>
    <dbReference type="NCBI Taxonomy" id="67316"/>
    <lineage>
        <taxon>Bacteria</taxon>
        <taxon>Bacillati</taxon>
        <taxon>Actinomycetota</taxon>
        <taxon>Actinomycetes</taxon>
        <taxon>Kitasatosporales</taxon>
        <taxon>Streptomycetaceae</taxon>
        <taxon>Streptomyces</taxon>
    </lineage>
</organism>
<gene>
    <name evidence="1" type="ORF">ABZ508_12685</name>
</gene>